<keyword evidence="8 9" id="KW-0472">Membrane</keyword>
<dbReference type="PROSITE" id="PS50929">
    <property type="entry name" value="ABC_TM1F"/>
    <property type="match status" value="1"/>
</dbReference>
<reference evidence="12 13" key="1">
    <citation type="submission" date="2017-03" db="EMBL/GenBank/DDBJ databases">
        <authorList>
            <person name="Afonso C.L."/>
            <person name="Miller P.J."/>
            <person name="Scott M.A."/>
            <person name="Spackman E."/>
            <person name="Goraichik I."/>
            <person name="Dimitrov K.M."/>
            <person name="Suarez D.L."/>
            <person name="Swayne D.E."/>
        </authorList>
    </citation>
    <scope>NUCLEOTIDE SEQUENCE [LARGE SCALE GENOMIC DNA]</scope>
    <source>
        <strain evidence="12 13">ATCC 51113</strain>
    </source>
</reference>
<dbReference type="GO" id="GO:0034040">
    <property type="term" value="F:ATPase-coupled lipid transmembrane transporter activity"/>
    <property type="evidence" value="ECO:0007669"/>
    <property type="project" value="TreeGrafter"/>
</dbReference>
<evidence type="ECO:0000313" key="12">
    <source>
        <dbReference type="EMBL" id="OQM39620.1"/>
    </source>
</evidence>
<feature type="transmembrane region" description="Helical" evidence="9">
    <location>
        <begin position="83"/>
        <end position="100"/>
    </location>
</feature>
<organism evidence="12 13">
    <name type="scientific">Citrobacter braakii</name>
    <dbReference type="NCBI Taxonomy" id="57706"/>
    <lineage>
        <taxon>Bacteria</taxon>
        <taxon>Pseudomonadati</taxon>
        <taxon>Pseudomonadota</taxon>
        <taxon>Gammaproteobacteria</taxon>
        <taxon>Enterobacterales</taxon>
        <taxon>Enterobacteriaceae</taxon>
        <taxon>Citrobacter</taxon>
        <taxon>Citrobacter freundii complex</taxon>
    </lineage>
</organism>
<keyword evidence="2" id="KW-0813">Transport</keyword>
<protein>
    <recommendedName>
        <fullName evidence="14">ABC transporter ATP-binding protein</fullName>
    </recommendedName>
</protein>
<evidence type="ECO:0000313" key="13">
    <source>
        <dbReference type="Proteomes" id="UP000192573"/>
    </source>
</evidence>
<proteinExistence type="predicted"/>
<accession>A0A1V8NT83</accession>
<keyword evidence="3" id="KW-1003">Cell membrane</keyword>
<dbReference type="PROSITE" id="PS00211">
    <property type="entry name" value="ABC_TRANSPORTER_1"/>
    <property type="match status" value="1"/>
</dbReference>
<dbReference type="PANTHER" id="PTHR24221:SF397">
    <property type="entry name" value="ABC TRANSPORTER, ATP-BINDING TRANSMEMBRANE PROTEIN"/>
    <property type="match status" value="1"/>
</dbReference>
<dbReference type="EMBL" id="NAEW01000019">
    <property type="protein sequence ID" value="OQM39620.1"/>
    <property type="molecule type" value="Genomic_DNA"/>
</dbReference>
<dbReference type="Pfam" id="PF00664">
    <property type="entry name" value="ABC_membrane"/>
    <property type="match status" value="1"/>
</dbReference>
<feature type="domain" description="ABC transmembrane type-1" evidence="11">
    <location>
        <begin position="49"/>
        <end position="329"/>
    </location>
</feature>
<dbReference type="InterPro" id="IPR036640">
    <property type="entry name" value="ABC1_TM_sf"/>
</dbReference>
<dbReference type="InterPro" id="IPR003593">
    <property type="entry name" value="AAA+_ATPase"/>
</dbReference>
<dbReference type="Gene3D" id="3.40.50.300">
    <property type="entry name" value="P-loop containing nucleotide triphosphate hydrolases"/>
    <property type="match status" value="1"/>
</dbReference>
<dbReference type="InterPro" id="IPR017871">
    <property type="entry name" value="ABC_transporter-like_CS"/>
</dbReference>
<dbReference type="Proteomes" id="UP000192573">
    <property type="component" value="Unassembled WGS sequence"/>
</dbReference>
<dbReference type="GO" id="GO:0016887">
    <property type="term" value="F:ATP hydrolysis activity"/>
    <property type="evidence" value="ECO:0007669"/>
    <property type="project" value="InterPro"/>
</dbReference>
<evidence type="ECO:0000256" key="6">
    <source>
        <dbReference type="ARBA" id="ARBA00022840"/>
    </source>
</evidence>
<dbReference type="Pfam" id="PF00005">
    <property type="entry name" value="ABC_tran"/>
    <property type="match status" value="1"/>
</dbReference>
<feature type="transmembrane region" description="Helical" evidence="9">
    <location>
        <begin position="161"/>
        <end position="181"/>
    </location>
</feature>
<dbReference type="GO" id="GO:0005524">
    <property type="term" value="F:ATP binding"/>
    <property type="evidence" value="ECO:0007669"/>
    <property type="project" value="UniProtKB-KW"/>
</dbReference>
<dbReference type="SUPFAM" id="SSF52540">
    <property type="entry name" value="P-loop containing nucleoside triphosphate hydrolases"/>
    <property type="match status" value="1"/>
</dbReference>
<feature type="transmembrane region" description="Helical" evidence="9">
    <location>
        <begin position="187"/>
        <end position="204"/>
    </location>
</feature>
<dbReference type="InterPro" id="IPR011527">
    <property type="entry name" value="ABC1_TM_dom"/>
</dbReference>
<evidence type="ECO:0008006" key="14">
    <source>
        <dbReference type="Google" id="ProtNLM"/>
    </source>
</evidence>
<dbReference type="InterPro" id="IPR039421">
    <property type="entry name" value="Type_1_exporter"/>
</dbReference>
<evidence type="ECO:0000256" key="8">
    <source>
        <dbReference type="ARBA" id="ARBA00023136"/>
    </source>
</evidence>
<feature type="domain" description="ABC transporter" evidence="10">
    <location>
        <begin position="362"/>
        <end position="597"/>
    </location>
</feature>
<dbReference type="Gene3D" id="1.20.1560.10">
    <property type="entry name" value="ABC transporter type 1, transmembrane domain"/>
    <property type="match status" value="1"/>
</dbReference>
<dbReference type="SMART" id="SM00382">
    <property type="entry name" value="AAA"/>
    <property type="match status" value="1"/>
</dbReference>
<feature type="transmembrane region" description="Helical" evidence="9">
    <location>
        <begin position="306"/>
        <end position="327"/>
    </location>
</feature>
<dbReference type="InterPro" id="IPR003439">
    <property type="entry name" value="ABC_transporter-like_ATP-bd"/>
</dbReference>
<dbReference type="GO" id="GO:0005886">
    <property type="term" value="C:plasma membrane"/>
    <property type="evidence" value="ECO:0007669"/>
    <property type="project" value="UniProtKB-SubCell"/>
</dbReference>
<keyword evidence="6" id="KW-0067">ATP-binding</keyword>
<name>A0A1V8NT83_CITBR</name>
<evidence type="ECO:0000256" key="1">
    <source>
        <dbReference type="ARBA" id="ARBA00004651"/>
    </source>
</evidence>
<dbReference type="PROSITE" id="PS50893">
    <property type="entry name" value="ABC_TRANSPORTER_2"/>
    <property type="match status" value="1"/>
</dbReference>
<sequence length="603" mass="66895">MDTILVCGITIIRHAVGGFVIDRRVIMKRLFNLMMLVAGDYAPQFRKTLIYAAFASVLQALACTIWLPLLHELSRNKLNISQIVFWLLVMITTIVLEAWLRINEQKFTYRYWHKVIEARRMALGNILYAMPLQMLRRREAGDIAETIGANVMMAASAISSLSVIFVQLIIVPVVLVGVILITDWKTGLVLFVACIATIPLVRKVQKDTRSGYSDVDAADARSAAYLIEYVQGLAVFKSVGQAGAAAQRLEQAFRNQHQYQSHTRKSSVLWIAGGQLIVQLALVLTVALGTSLVVHAQLSSTTLASIVVMAVFLSEPLGVIATMSKLFEMADTSLERIRDLLAEPPMPIVSNSEKKVVNHFDIQLDNVSFCYHGGSEFTLRNIDLMLRSGTMTALVGASGSGKSTVTRLLTRFADPQEGIIQFGGYNLRNFSPEELMRYISVVYQEVWLFDTSIKENIAIGKPDATQNEIEKAARQANIHETIMKFPLGYDTIVGESGCALSGGERQRISIARAILKDAPVIILDEPTSALDSESEYAVQKAIDALVYNKTVIVVAHRLSTIAGADQIVVMENGRILQQGTHQELLIQEKSRYARMWDSQKMTR</sequence>
<dbReference type="InterPro" id="IPR027417">
    <property type="entry name" value="P-loop_NTPase"/>
</dbReference>
<evidence type="ECO:0000256" key="4">
    <source>
        <dbReference type="ARBA" id="ARBA00022692"/>
    </source>
</evidence>
<feature type="transmembrane region" description="Helical" evidence="9">
    <location>
        <begin position="268"/>
        <end position="294"/>
    </location>
</feature>
<evidence type="ECO:0000256" key="3">
    <source>
        <dbReference type="ARBA" id="ARBA00022475"/>
    </source>
</evidence>
<dbReference type="PANTHER" id="PTHR24221">
    <property type="entry name" value="ATP-BINDING CASSETTE SUB-FAMILY B"/>
    <property type="match status" value="1"/>
</dbReference>
<evidence type="ECO:0000256" key="7">
    <source>
        <dbReference type="ARBA" id="ARBA00022989"/>
    </source>
</evidence>
<comment type="subcellular location">
    <subcellularLocation>
        <location evidence="1">Cell membrane</location>
        <topology evidence="1">Multi-pass membrane protein</topology>
    </subcellularLocation>
</comment>
<evidence type="ECO:0000256" key="2">
    <source>
        <dbReference type="ARBA" id="ARBA00022448"/>
    </source>
</evidence>
<keyword evidence="7 9" id="KW-1133">Transmembrane helix</keyword>
<evidence type="ECO:0000256" key="9">
    <source>
        <dbReference type="SAM" id="Phobius"/>
    </source>
</evidence>
<evidence type="ECO:0000259" key="10">
    <source>
        <dbReference type="PROSITE" id="PS50893"/>
    </source>
</evidence>
<gene>
    <name evidence="12" type="ORF">BZK42_23590</name>
</gene>
<dbReference type="FunFam" id="3.40.50.300:FF:000221">
    <property type="entry name" value="Multidrug ABC transporter ATP-binding protein"/>
    <property type="match status" value="1"/>
</dbReference>
<feature type="transmembrane region" description="Helical" evidence="9">
    <location>
        <begin position="49"/>
        <end position="71"/>
    </location>
</feature>
<dbReference type="AlphaFoldDB" id="A0A1V8NT83"/>
<dbReference type="GO" id="GO:0140359">
    <property type="term" value="F:ABC-type transporter activity"/>
    <property type="evidence" value="ECO:0007669"/>
    <property type="project" value="InterPro"/>
</dbReference>
<comment type="caution">
    <text evidence="12">The sequence shown here is derived from an EMBL/GenBank/DDBJ whole genome shotgun (WGS) entry which is preliminary data.</text>
</comment>
<evidence type="ECO:0000256" key="5">
    <source>
        <dbReference type="ARBA" id="ARBA00022741"/>
    </source>
</evidence>
<keyword evidence="5" id="KW-0547">Nucleotide-binding</keyword>
<keyword evidence="4 9" id="KW-0812">Transmembrane</keyword>
<dbReference type="SUPFAM" id="SSF90123">
    <property type="entry name" value="ABC transporter transmembrane region"/>
    <property type="match status" value="1"/>
</dbReference>
<evidence type="ECO:0000259" key="11">
    <source>
        <dbReference type="PROSITE" id="PS50929"/>
    </source>
</evidence>